<protein>
    <recommendedName>
        <fullName evidence="1">RES domain-containing protein</fullName>
    </recommendedName>
</protein>
<keyword evidence="3" id="KW-1185">Reference proteome</keyword>
<proteinExistence type="predicted"/>
<dbReference type="Pfam" id="PF08808">
    <property type="entry name" value="RES"/>
    <property type="match status" value="1"/>
</dbReference>
<comment type="caution">
    <text evidence="2">The sequence shown here is derived from an EMBL/GenBank/DDBJ whole genome shotgun (WGS) entry which is preliminary data.</text>
</comment>
<feature type="domain" description="RES" evidence="1">
    <location>
        <begin position="172"/>
        <end position="325"/>
    </location>
</feature>
<dbReference type="SMART" id="SM00953">
    <property type="entry name" value="RES"/>
    <property type="match status" value="1"/>
</dbReference>
<dbReference type="RefSeq" id="WP_101261736.1">
    <property type="nucleotide sequence ID" value="NZ_MVDD01000008.1"/>
</dbReference>
<evidence type="ECO:0000259" key="1">
    <source>
        <dbReference type="SMART" id="SM00953"/>
    </source>
</evidence>
<accession>A0A2N3HWR8</accession>
<dbReference type="InterPro" id="IPR014914">
    <property type="entry name" value="RES_dom"/>
</dbReference>
<dbReference type="Proteomes" id="UP000233535">
    <property type="component" value="Unassembled WGS sequence"/>
</dbReference>
<name>A0A2N3HWR8_9BACT</name>
<dbReference type="OrthoDB" id="648213at2"/>
<reference evidence="2 3" key="1">
    <citation type="journal article" date="2017" name="Front. Microbiol.">
        <title>Labilibaculum manganireducens gen. nov., sp. nov. and Labilibaculum filiforme sp. nov., Novel Bacteroidetes Isolated from Subsurface Sediments of the Baltic Sea.</title>
        <authorList>
            <person name="Vandieken V."/>
            <person name="Marshall I.P."/>
            <person name="Niemann H."/>
            <person name="Engelen B."/>
            <person name="Cypionka H."/>
        </authorList>
    </citation>
    <scope>NUCLEOTIDE SEQUENCE [LARGE SCALE GENOMIC DNA]</scope>
    <source>
        <strain evidence="2 3">59.16B</strain>
    </source>
</reference>
<evidence type="ECO:0000313" key="3">
    <source>
        <dbReference type="Proteomes" id="UP000233535"/>
    </source>
</evidence>
<dbReference type="EMBL" id="MVDD01000008">
    <property type="protein sequence ID" value="PKQ62492.1"/>
    <property type="molecule type" value="Genomic_DNA"/>
</dbReference>
<gene>
    <name evidence="2" type="ORF">BZG02_12255</name>
</gene>
<sequence length="339" mass="39486">MKVCINCFKDEDLIGFIKTNVSSMGICDYCNNPDPVQLVEIEEILDFFIEFLNIFEKNDEGQPINDLIYSDWNLFSDAVKDTTLLEDIISFSTDLHIDLNLNYSYTKEIIECVDNWHILKDTLFKHRRFITDLDELEELEWNRLLSRKILLDSTRTFYRARINESADQDPYPLDQMKCPPRKIASAGRANPQGIPYLYLSTSPTTTLYETRSSYLDELSIGEFIAKNNQSIVLVDFTEEQSLYEHIGQIEDFVKSTLLKQLISSDLSKPIRRYDSNLDYIPTQFICEYIRYIIEADGILFESSLHSGGKNLVIFDQNNFDCVNVYKQQITNIQIRSQNI</sequence>
<evidence type="ECO:0000313" key="2">
    <source>
        <dbReference type="EMBL" id="PKQ62492.1"/>
    </source>
</evidence>
<organism evidence="2 3">
    <name type="scientific">Labilibaculum filiforme</name>
    <dbReference type="NCBI Taxonomy" id="1940526"/>
    <lineage>
        <taxon>Bacteria</taxon>
        <taxon>Pseudomonadati</taxon>
        <taxon>Bacteroidota</taxon>
        <taxon>Bacteroidia</taxon>
        <taxon>Marinilabiliales</taxon>
        <taxon>Marinifilaceae</taxon>
        <taxon>Labilibaculum</taxon>
    </lineage>
</organism>
<dbReference type="AlphaFoldDB" id="A0A2N3HWR8"/>